<keyword evidence="1" id="KW-1133">Transmembrane helix</keyword>
<reference evidence="2 3" key="1">
    <citation type="submission" date="2021-06" db="EMBL/GenBank/DDBJ databases">
        <title>Gemonas diversity in paddy soil.</title>
        <authorList>
            <person name="Liu G."/>
        </authorList>
    </citation>
    <scope>NUCLEOTIDE SEQUENCE [LARGE SCALE GENOMIC DNA]</scope>
    <source>
        <strain evidence="2 3">RG2</strain>
    </source>
</reference>
<evidence type="ECO:0008006" key="4">
    <source>
        <dbReference type="Google" id="ProtNLM"/>
    </source>
</evidence>
<proteinExistence type="predicted"/>
<sequence>MDKVKTIAVNVAAIALISLALFWGNALYRQYVQFEKGEKGTASGDFPAAVAGYEAAIHMYTPGSSIVPRSAQKLWDLGQMAEASHDTRRALIAYRALRSSFYAVGGIWSPGHEWIELCDARIAKLVQQQGR</sequence>
<dbReference type="Proteomes" id="UP000683559">
    <property type="component" value="Chromosome"/>
</dbReference>
<evidence type="ECO:0000256" key="1">
    <source>
        <dbReference type="SAM" id="Phobius"/>
    </source>
</evidence>
<accession>A0ABX8LDK5</accession>
<evidence type="ECO:0000313" key="3">
    <source>
        <dbReference type="Proteomes" id="UP000683559"/>
    </source>
</evidence>
<keyword evidence="1" id="KW-0472">Membrane</keyword>
<dbReference type="RefSeq" id="WP_217286785.1">
    <property type="nucleotide sequence ID" value="NZ_CP077683.1"/>
</dbReference>
<protein>
    <recommendedName>
        <fullName evidence="4">Tetratricopeptide repeat protein</fullName>
    </recommendedName>
</protein>
<keyword evidence="1" id="KW-0812">Transmembrane</keyword>
<keyword evidence="3" id="KW-1185">Reference proteome</keyword>
<dbReference type="EMBL" id="CP077683">
    <property type="protein sequence ID" value="QXE90123.1"/>
    <property type="molecule type" value="Genomic_DNA"/>
</dbReference>
<feature type="transmembrane region" description="Helical" evidence="1">
    <location>
        <begin position="6"/>
        <end position="28"/>
    </location>
</feature>
<organism evidence="2 3">
    <name type="scientific">Geomonas subterranea</name>
    <dbReference type="NCBI Taxonomy" id="2847989"/>
    <lineage>
        <taxon>Bacteria</taxon>
        <taxon>Pseudomonadati</taxon>
        <taxon>Thermodesulfobacteriota</taxon>
        <taxon>Desulfuromonadia</taxon>
        <taxon>Geobacterales</taxon>
        <taxon>Geobacteraceae</taxon>
        <taxon>Geomonas</taxon>
    </lineage>
</organism>
<name>A0ABX8LDK5_9BACT</name>
<gene>
    <name evidence="2" type="ORF">KP001_17130</name>
</gene>
<evidence type="ECO:0000313" key="2">
    <source>
        <dbReference type="EMBL" id="QXE90123.1"/>
    </source>
</evidence>